<feature type="domain" description="Fibrobacter succinogenes major paralogous" evidence="3">
    <location>
        <begin position="466"/>
        <end position="654"/>
    </location>
</feature>
<feature type="domain" description="Fibrobacter succinogenes major paralogous" evidence="3">
    <location>
        <begin position="67"/>
        <end position="225"/>
    </location>
</feature>
<dbReference type="OrthoDB" id="9758398at2"/>
<dbReference type="Proteomes" id="UP000000517">
    <property type="component" value="Chromosome"/>
</dbReference>
<evidence type="ECO:0000256" key="1">
    <source>
        <dbReference type="SAM" id="MobiDB-lite"/>
    </source>
</evidence>
<dbReference type="PROSITE" id="PS51257">
    <property type="entry name" value="PROKAR_LIPOPROTEIN"/>
    <property type="match status" value="1"/>
</dbReference>
<dbReference type="Pfam" id="PF09603">
    <property type="entry name" value="Fib_succ_major"/>
    <property type="match status" value="3"/>
</dbReference>
<evidence type="ECO:0000313" key="6">
    <source>
        <dbReference type="Proteomes" id="UP000000517"/>
    </source>
</evidence>
<keyword evidence="2" id="KW-0732">Signal</keyword>
<dbReference type="NCBIfam" id="TIGR02145">
    <property type="entry name" value="Fib_succ_major"/>
    <property type="match status" value="3"/>
</dbReference>
<feature type="compositionally biased region" description="Polar residues" evidence="1">
    <location>
        <begin position="28"/>
        <end position="42"/>
    </location>
</feature>
<gene>
    <name evidence="4" type="ordered locus">Fisuc_0558</name>
    <name evidence="5" type="ordered locus">FSU_0982</name>
</gene>
<sequence length="655" mass="72266">MKEKFFTVAGAVLFLILVACGGTKPESNEVNATSGNDLSPSRESADSIADSGMHMMDSRDGQIYKIVTIGSQTWMSENLNYEMANSTCYDGFVSNCYKNGRLYAWKAALESCPVEWHLPTQSDWHVLFSALGGKVSAAIALKTSKNWGGGSRGHKTATNASGFSALLSGYEKSNGEFSSDGETFFWSSDYYNDSLAYFMGLRSESDEAFLLGENKDNKYSVRCLKDDSLTKNEFIGKRTLPFGETSNQFVDIRDGNVYKMVTYGKQTWMAEDLAYKAEHDDECLRYYCGDYGSYTWKIAMGDAYSQKNRTRPVRGICPIGWHLPDTTEWNTLISVLGGKTAACDIFESKADNGFSMVANGNSLLCTEDGVESVCAESAFYWSSDKGNEDDYALGMRLDVYVNGKKEVGIDSGLKREDMPIRCVKDEATQESASNDGLQTKVERIGKTAVMDSVVDSRDGQTYKTTKIGNQVWMAENLNYKTAGSFCYHDSTQYCELYGRFYTWASAMDSVGAFSVNGKGCGSGTSCPPNFPVRGVCPEGFHLPTLAEWKSLVATAGGEYDAASKLMSAKKLEKGFDWVEEGTDDYGFSAYPSCNMERDGTSGFCNPPVNYWSSIESSTDEAYHMSLQNSNNYNGKGIQFSGIEKHHAFTIRCVKD</sequence>
<evidence type="ECO:0000313" key="5">
    <source>
        <dbReference type="EMBL" id="ADL27392.1"/>
    </source>
</evidence>
<reference evidence="6" key="2">
    <citation type="submission" date="2010-08" db="EMBL/GenBank/DDBJ databases">
        <title>Complete sequence of Fibrobacter succinogenes subsp. succinogenes S85.</title>
        <authorList>
            <person name="Durkin A.S."/>
            <person name="Nelson K.E."/>
            <person name="Morrison M."/>
            <person name="Forsberg C.W."/>
            <person name="Wilson D.B."/>
            <person name="Russell J.B."/>
            <person name="Cann I.K.O."/>
            <person name="Mackie R.I."/>
            <person name="White B.A."/>
        </authorList>
    </citation>
    <scope>NUCLEOTIDE SEQUENCE [LARGE SCALE GENOMIC DNA]</scope>
    <source>
        <strain evidence="6">ATCC 19169 / S85</strain>
    </source>
</reference>
<proteinExistence type="predicted"/>
<dbReference type="KEGG" id="fsc:FSU_0982"/>
<name>C9RM08_FIBSS</name>
<organism evidence="5 6">
    <name type="scientific">Fibrobacter succinogenes (strain ATCC 19169 / S85)</name>
    <dbReference type="NCBI Taxonomy" id="59374"/>
    <lineage>
        <taxon>Bacteria</taxon>
        <taxon>Pseudomonadati</taxon>
        <taxon>Fibrobacterota</taxon>
        <taxon>Fibrobacteria</taxon>
        <taxon>Fibrobacterales</taxon>
        <taxon>Fibrobacteraceae</taxon>
        <taxon>Fibrobacter</taxon>
    </lineage>
</organism>
<accession>C9RM08</accession>
<feature type="domain" description="Fibrobacter succinogenes major paralogous" evidence="3">
    <location>
        <begin position="261"/>
        <end position="424"/>
    </location>
</feature>
<dbReference type="HOGENOM" id="CLU_418424_0_0_0"/>
<dbReference type="STRING" id="59374.FSU_0982"/>
<evidence type="ECO:0000313" key="4">
    <source>
        <dbReference type="EMBL" id="ACX74170.1"/>
    </source>
</evidence>
<feature type="region of interest" description="Disordered" evidence="1">
    <location>
        <begin position="27"/>
        <end position="46"/>
    </location>
</feature>
<feature type="chain" id="PRO_5003001724" evidence="2">
    <location>
        <begin position="22"/>
        <end position="655"/>
    </location>
</feature>
<evidence type="ECO:0000313" key="7">
    <source>
        <dbReference type="Proteomes" id="UP000001497"/>
    </source>
</evidence>
<dbReference type="eggNOG" id="COG4704">
    <property type="taxonomic scope" value="Bacteria"/>
</dbReference>
<dbReference type="Proteomes" id="UP000001497">
    <property type="component" value="Chromosome"/>
</dbReference>
<keyword evidence="7" id="KW-1185">Reference proteome</keyword>
<dbReference type="EMBL" id="CP002158">
    <property type="protein sequence ID" value="ADL27392.1"/>
    <property type="molecule type" value="Genomic_DNA"/>
</dbReference>
<dbReference type="InterPro" id="IPR011871">
    <property type="entry name" value="Fib_succ_major"/>
</dbReference>
<dbReference type="RefSeq" id="WP_012820400.1">
    <property type="nucleotide sequence ID" value="NC_013410.1"/>
</dbReference>
<protein>
    <submittedName>
        <fullName evidence="5">Putative lipoprotein</fullName>
    </submittedName>
</protein>
<feature type="signal peptide" evidence="2">
    <location>
        <begin position="1"/>
        <end position="21"/>
    </location>
</feature>
<reference evidence="4 7" key="1">
    <citation type="submission" date="2009-10" db="EMBL/GenBank/DDBJ databases">
        <title>Complete sequence of Fibrobacter succinogenes subsp. succinogenes S85.</title>
        <authorList>
            <consortium name="US DOE Joint Genome Institute"/>
            <person name="Lucas S."/>
            <person name="Copeland A."/>
            <person name="Lapidus A."/>
            <person name="Glavina del Rio T."/>
            <person name="Tice H."/>
            <person name="Bruce D."/>
            <person name="Goodwin L."/>
            <person name="Pitluck S."/>
            <person name="Chertkov O."/>
            <person name="Detter J.C."/>
            <person name="Han C."/>
            <person name="Tapia R."/>
            <person name="Larimer F."/>
            <person name="Land M."/>
            <person name="Hauser L."/>
            <person name="Kyrpides N."/>
            <person name="Mikhailova N."/>
            <person name="Weimer P.J."/>
            <person name="Stevenson D.M."/>
            <person name="Boyum J."/>
            <person name="Brumm P.I."/>
            <person name="Mead D."/>
        </authorList>
    </citation>
    <scope>NUCLEOTIDE SEQUENCE [LARGE SCALE GENOMIC DNA]</scope>
    <source>
        <strain evidence="7">ATCC 19169 / S85</strain>
        <strain evidence="4">S85</strain>
    </source>
</reference>
<dbReference type="AlphaFoldDB" id="C9RM08"/>
<evidence type="ECO:0000259" key="3">
    <source>
        <dbReference type="Pfam" id="PF09603"/>
    </source>
</evidence>
<dbReference type="EMBL" id="CP001792">
    <property type="protein sequence ID" value="ACX74170.1"/>
    <property type="molecule type" value="Genomic_DNA"/>
</dbReference>
<keyword evidence="5" id="KW-0449">Lipoprotein</keyword>
<reference evidence="5" key="3">
    <citation type="submission" date="2010-08" db="EMBL/GenBank/DDBJ databases">
        <authorList>
            <person name="Durkin A.S."/>
            <person name="Nelson K.E."/>
            <person name="Morrison M."/>
            <person name="Forsberg C.W."/>
            <person name="Wilson D.B."/>
            <person name="Russell J.B."/>
            <person name="Cann I.K.O."/>
            <person name="Mackie R.I."/>
            <person name="White B.A."/>
        </authorList>
    </citation>
    <scope>NUCLEOTIDE SEQUENCE</scope>
    <source>
        <strain evidence="5">S85</strain>
    </source>
</reference>
<dbReference type="KEGG" id="fsu:Fisuc_0558"/>
<evidence type="ECO:0000256" key="2">
    <source>
        <dbReference type="SAM" id="SignalP"/>
    </source>
</evidence>